<dbReference type="Gene3D" id="2.60.120.560">
    <property type="entry name" value="Exo-inulinase, domain 1"/>
    <property type="match status" value="1"/>
</dbReference>
<accession>A0A931AC30</accession>
<evidence type="ECO:0000256" key="2">
    <source>
        <dbReference type="ARBA" id="ARBA00023295"/>
    </source>
</evidence>
<organism evidence="5 6">
    <name type="scientific">Nonomuraea cypriaca</name>
    <dbReference type="NCBI Taxonomy" id="1187855"/>
    <lineage>
        <taxon>Bacteria</taxon>
        <taxon>Bacillati</taxon>
        <taxon>Actinomycetota</taxon>
        <taxon>Actinomycetes</taxon>
        <taxon>Streptosporangiales</taxon>
        <taxon>Streptosporangiaceae</taxon>
        <taxon>Nonomuraea</taxon>
    </lineage>
</organism>
<keyword evidence="6" id="KW-1185">Reference proteome</keyword>
<evidence type="ECO:0000313" key="5">
    <source>
        <dbReference type="EMBL" id="MBF8190212.1"/>
    </source>
</evidence>
<dbReference type="AlphaFoldDB" id="A0A931AC30"/>
<keyword evidence="3" id="KW-0624">Polysaccharide degradation</keyword>
<comment type="caution">
    <text evidence="5">The sequence shown here is derived from an EMBL/GenBank/DDBJ whole genome shotgun (WGS) entry which is preliminary data.</text>
</comment>
<dbReference type="InterPro" id="IPR050964">
    <property type="entry name" value="Striated_Muscle_Regulatory"/>
</dbReference>
<dbReference type="PROSITE" id="PS50853">
    <property type="entry name" value="FN3"/>
    <property type="match status" value="2"/>
</dbReference>
<dbReference type="InterPro" id="IPR013780">
    <property type="entry name" value="Glyco_hydro_b"/>
</dbReference>
<keyword evidence="2" id="KW-0326">Glycosidase</keyword>
<dbReference type="InterPro" id="IPR017853">
    <property type="entry name" value="GH"/>
</dbReference>
<dbReference type="SUPFAM" id="SSF51445">
    <property type="entry name" value="(Trans)glycosidases"/>
    <property type="match status" value="1"/>
</dbReference>
<dbReference type="Gene3D" id="2.60.40.1180">
    <property type="entry name" value="Golgi alpha-mannosidase II"/>
    <property type="match status" value="1"/>
</dbReference>
<dbReference type="PANTHER" id="PTHR13817">
    <property type="entry name" value="TITIN"/>
    <property type="match status" value="1"/>
</dbReference>
<dbReference type="PANTHER" id="PTHR13817:SF166">
    <property type="entry name" value="NEURONAL IGCAM-RELATED"/>
    <property type="match status" value="1"/>
</dbReference>
<dbReference type="Gene3D" id="2.60.40.10">
    <property type="entry name" value="Immunoglobulins"/>
    <property type="match status" value="3"/>
</dbReference>
<dbReference type="GO" id="GO:0016798">
    <property type="term" value="F:hydrolase activity, acting on glycosyl bonds"/>
    <property type="evidence" value="ECO:0007669"/>
    <property type="project" value="UniProtKB-KW"/>
</dbReference>
<dbReference type="PROSITE" id="PS51318">
    <property type="entry name" value="TAT"/>
    <property type="match status" value="1"/>
</dbReference>
<dbReference type="EMBL" id="JADOGI010000115">
    <property type="protein sequence ID" value="MBF8190212.1"/>
    <property type="molecule type" value="Genomic_DNA"/>
</dbReference>
<dbReference type="InterPro" id="IPR006311">
    <property type="entry name" value="TAT_signal"/>
</dbReference>
<dbReference type="SMART" id="SM00060">
    <property type="entry name" value="FN3"/>
    <property type="match status" value="3"/>
</dbReference>
<protein>
    <submittedName>
        <fullName evidence="5">Fibronectin type III domain-containing protein</fullName>
    </submittedName>
</protein>
<dbReference type="InterPro" id="IPR003961">
    <property type="entry name" value="FN3_dom"/>
</dbReference>
<feature type="domain" description="Fibronectin type-III" evidence="4">
    <location>
        <begin position="614"/>
        <end position="704"/>
    </location>
</feature>
<dbReference type="GO" id="GO:0000272">
    <property type="term" value="P:polysaccharide catabolic process"/>
    <property type="evidence" value="ECO:0007669"/>
    <property type="project" value="UniProtKB-KW"/>
</dbReference>
<name>A0A931AC30_9ACTN</name>
<evidence type="ECO:0000313" key="6">
    <source>
        <dbReference type="Proteomes" id="UP000605361"/>
    </source>
</evidence>
<keyword evidence="2" id="KW-0378">Hydrolase</keyword>
<evidence type="ECO:0000256" key="1">
    <source>
        <dbReference type="ARBA" id="ARBA00022737"/>
    </source>
</evidence>
<feature type="domain" description="Fibronectin type-III" evidence="4">
    <location>
        <begin position="524"/>
        <end position="613"/>
    </location>
</feature>
<evidence type="ECO:0000259" key="4">
    <source>
        <dbReference type="PROSITE" id="PS50853"/>
    </source>
</evidence>
<reference evidence="5" key="1">
    <citation type="submission" date="2020-11" db="EMBL/GenBank/DDBJ databases">
        <title>Whole-genome analyses of Nonomuraea sp. K274.</title>
        <authorList>
            <person name="Veyisoglu A."/>
        </authorList>
    </citation>
    <scope>NUCLEOTIDE SEQUENCE</scope>
    <source>
        <strain evidence="5">K274</strain>
    </source>
</reference>
<sequence>MEKHEPTRRAVLLWGGAAGLAVTFGVAQPARAVSGAAAVPAGVEVDDSADIPLQPGLIGYNMHITNRAYHFTDDAYRALIARLQPRWGRWSAGTANNVFDPRTGTMPEERRAQMFDKRNQYYLYDWERRVNAGKNDGYMDLVRYYDSLRETCAALTMVVNTFTGTPAEAADLARFCADNHILVDYWELQNEPYLFTGGASALPKFYNSATDYLNKVKPFHDAIRGVDPDAKTVIAYTPTGGNAWDDRIYQITAPWWDAIVWHTYEAGSRETGNWLAAAFRDRIGDDYLARSRLSPTPILQNELDVRVAGPLYNTQYNAVFNAEAVMRLTTAPKENTRMLTGAGGIPLWILDAAQDHTDKTLDALELGTTIDSGALDHQLYFKTVGVANVIVNEAVNNSAARWQTTVTGGATVAARDGAGSALDVPALFATGYRGGFGGNMKNYALMTNKSAEEHVIDFRVGGATLNTQVTAVYSASADPDAGNTADNPARISQQSVTYPDGSAVTIPPYSVVRLEWARSGSPAAPRTPRITSAEVTGATSVRLKWWNSPNATSYTIHYGTTPGVYTQTRTASSAAGTTVTGLAAGGTYHFAVTATGAGGNSGHSNEVGVTTQAPPTPTNAVAVGRRAGTVTVTWRSVPLATGYVVRYGTSTSALTQTLQAGNRMGADIDGLTAGTRYHFTVEAFNGAGSSAPSAAVSAMPVLNLPYTPVRLRLSTPDTAASAALTWDPSLVRTFRDYFEDGDAAGWTVASGTWSVTDHPDPARATKVYAATSATGLSETVNGDAAWASVSIDAQIAVTSFTANGTVSVLGRYTDSGNYYRFVYDHADQRFKLIRAVNGTFTTLAQIDLTDVGQPFYPVDVTNMRLVLEAVGDDLACYVNHLPVLTAQDSAHPTGAFALGANRQVASFDKVHVWTDNMTGTGGTYSLYRSTSPQSGYTRIASGLTSPQYTDTGITAGRTYYYRVSAVRDGVESLGNSNILTVVT</sequence>
<dbReference type="Pfam" id="PF00041">
    <property type="entry name" value="fn3"/>
    <property type="match status" value="1"/>
</dbReference>
<dbReference type="InterPro" id="IPR013783">
    <property type="entry name" value="Ig-like_fold"/>
</dbReference>
<keyword evidence="3" id="KW-0119">Carbohydrate metabolism</keyword>
<keyword evidence="1" id="KW-0677">Repeat</keyword>
<gene>
    <name evidence="5" type="ORF">ITP53_31705</name>
</gene>
<proteinExistence type="predicted"/>
<dbReference type="SUPFAM" id="SSF49265">
    <property type="entry name" value="Fibronectin type III"/>
    <property type="match status" value="1"/>
</dbReference>
<dbReference type="InterPro" id="IPR036116">
    <property type="entry name" value="FN3_sf"/>
</dbReference>
<dbReference type="Gene3D" id="3.20.20.80">
    <property type="entry name" value="Glycosidases"/>
    <property type="match status" value="1"/>
</dbReference>
<dbReference type="RefSeq" id="WP_195899138.1">
    <property type="nucleotide sequence ID" value="NZ_JADOGI010000115.1"/>
</dbReference>
<dbReference type="Proteomes" id="UP000605361">
    <property type="component" value="Unassembled WGS sequence"/>
</dbReference>
<evidence type="ECO:0000256" key="3">
    <source>
        <dbReference type="ARBA" id="ARBA00023326"/>
    </source>
</evidence>
<dbReference type="CDD" id="cd00063">
    <property type="entry name" value="FN3"/>
    <property type="match status" value="2"/>
</dbReference>